<dbReference type="FunCoup" id="A0A402CZW2">
    <property type="interactions" value="217"/>
</dbReference>
<keyword evidence="6 8" id="KW-0275">Fatty acid biosynthesis</keyword>
<evidence type="ECO:0000313" key="9">
    <source>
        <dbReference type="EMBL" id="BDI33856.1"/>
    </source>
</evidence>
<dbReference type="RefSeq" id="WP_165864380.1">
    <property type="nucleotide sequence ID" value="NZ_AP025739.1"/>
</dbReference>
<name>A0A402CZW2_9BACT</name>
<dbReference type="SUPFAM" id="SSF51230">
    <property type="entry name" value="Single hybrid motif"/>
    <property type="match status" value="1"/>
</dbReference>
<evidence type="ECO:0000256" key="1">
    <source>
        <dbReference type="ARBA" id="ARBA00005194"/>
    </source>
</evidence>
<evidence type="ECO:0000313" key="10">
    <source>
        <dbReference type="Proteomes" id="UP000287394"/>
    </source>
</evidence>
<dbReference type="PRINTS" id="PR01071">
    <property type="entry name" value="ACOABIOTINCC"/>
</dbReference>
<evidence type="ECO:0000256" key="3">
    <source>
        <dbReference type="ARBA" id="ARBA00022516"/>
    </source>
</evidence>
<dbReference type="InterPro" id="IPR050709">
    <property type="entry name" value="Biotin_Carboxyl_Carrier/Decarb"/>
</dbReference>
<dbReference type="NCBIfam" id="NF005457">
    <property type="entry name" value="PRK07051.1"/>
    <property type="match status" value="1"/>
</dbReference>
<dbReference type="KEGG" id="ccot:CCAX7_59070"/>
<evidence type="ECO:0000256" key="8">
    <source>
        <dbReference type="RuleBase" id="RU364072"/>
    </source>
</evidence>
<evidence type="ECO:0000256" key="7">
    <source>
        <dbReference type="ARBA" id="ARBA00023267"/>
    </source>
</evidence>
<sequence length="159" mass="16899">MTEIDNSTETIRRLLALVVEHGLSDLEIEQEGIAIRIKGVSAEAPPVFAAPQMWPAAVPQVSAPVSSPAAAPAAPAKSTTRVALESPMVGVFYRSPTPDDPPFINVGDYVAVDQTIGLIEAMKTYSEVPAEKSGRVVEIVAENGKLVQMGQPLFYVEPS</sequence>
<dbReference type="PANTHER" id="PTHR45266">
    <property type="entry name" value="OXALOACETATE DECARBOXYLASE ALPHA CHAIN"/>
    <property type="match status" value="1"/>
</dbReference>
<dbReference type="AlphaFoldDB" id="A0A402CZW2"/>
<evidence type="ECO:0000256" key="4">
    <source>
        <dbReference type="ARBA" id="ARBA00022832"/>
    </source>
</evidence>
<keyword evidence="10" id="KW-1185">Reference proteome</keyword>
<dbReference type="InterPro" id="IPR001882">
    <property type="entry name" value="Biotin_BS"/>
</dbReference>
<dbReference type="InterPro" id="IPR011053">
    <property type="entry name" value="Single_hybrid_motif"/>
</dbReference>
<evidence type="ECO:0000256" key="5">
    <source>
        <dbReference type="ARBA" id="ARBA00023098"/>
    </source>
</evidence>
<dbReference type="InterPro" id="IPR000089">
    <property type="entry name" value="Biotin_lipoyl"/>
</dbReference>
<dbReference type="PROSITE" id="PS50968">
    <property type="entry name" value="BIOTINYL_LIPOYL"/>
    <property type="match status" value="1"/>
</dbReference>
<dbReference type="Proteomes" id="UP000287394">
    <property type="component" value="Chromosome"/>
</dbReference>
<gene>
    <name evidence="9" type="ORF">CCAX7_59070</name>
</gene>
<dbReference type="EMBL" id="AP025739">
    <property type="protein sequence ID" value="BDI33856.1"/>
    <property type="molecule type" value="Genomic_DNA"/>
</dbReference>
<dbReference type="PANTHER" id="PTHR45266:SF3">
    <property type="entry name" value="OXALOACETATE DECARBOXYLASE ALPHA CHAIN"/>
    <property type="match status" value="1"/>
</dbReference>
<accession>A0A402CZW2</accession>
<keyword evidence="5 8" id="KW-0443">Lipid metabolism</keyword>
<dbReference type="GO" id="GO:0006633">
    <property type="term" value="P:fatty acid biosynthetic process"/>
    <property type="evidence" value="ECO:0007669"/>
    <property type="project" value="UniProtKB-UniPathway"/>
</dbReference>
<dbReference type="CDD" id="cd06850">
    <property type="entry name" value="biotinyl_domain"/>
    <property type="match status" value="1"/>
</dbReference>
<organism evidence="9 10">
    <name type="scientific">Capsulimonas corticalis</name>
    <dbReference type="NCBI Taxonomy" id="2219043"/>
    <lineage>
        <taxon>Bacteria</taxon>
        <taxon>Bacillati</taxon>
        <taxon>Armatimonadota</taxon>
        <taxon>Armatimonadia</taxon>
        <taxon>Capsulimonadales</taxon>
        <taxon>Capsulimonadaceae</taxon>
        <taxon>Capsulimonas</taxon>
    </lineage>
</organism>
<evidence type="ECO:0000256" key="6">
    <source>
        <dbReference type="ARBA" id="ARBA00023160"/>
    </source>
</evidence>
<dbReference type="Gene3D" id="2.40.50.100">
    <property type="match status" value="1"/>
</dbReference>
<protein>
    <recommendedName>
        <fullName evidence="2 8">Biotin carboxyl carrier protein of acetyl-CoA carboxylase</fullName>
    </recommendedName>
</protein>
<dbReference type="GO" id="GO:0009317">
    <property type="term" value="C:acetyl-CoA carboxylase complex"/>
    <property type="evidence" value="ECO:0007669"/>
    <property type="project" value="InterPro"/>
</dbReference>
<dbReference type="PROSITE" id="PS00188">
    <property type="entry name" value="BIOTIN"/>
    <property type="match status" value="1"/>
</dbReference>
<keyword evidence="7 8" id="KW-0092">Biotin</keyword>
<comment type="pathway">
    <text evidence="1 8">Lipid metabolism; fatty acid biosynthesis.</text>
</comment>
<dbReference type="GO" id="GO:0003989">
    <property type="term" value="F:acetyl-CoA carboxylase activity"/>
    <property type="evidence" value="ECO:0007669"/>
    <property type="project" value="InterPro"/>
</dbReference>
<keyword evidence="4 8" id="KW-0276">Fatty acid metabolism</keyword>
<dbReference type="InterPro" id="IPR001249">
    <property type="entry name" value="AcCoA_biotinCC"/>
</dbReference>
<proteinExistence type="predicted"/>
<reference evidence="9 10" key="1">
    <citation type="journal article" date="2019" name="Int. J. Syst. Evol. Microbiol.">
        <title>Capsulimonas corticalis gen. nov., sp. nov., an aerobic capsulated bacterium, of a novel bacterial order, Capsulimonadales ord. nov., of the class Armatimonadia of the phylum Armatimonadetes.</title>
        <authorList>
            <person name="Li J."/>
            <person name="Kudo C."/>
            <person name="Tonouchi A."/>
        </authorList>
    </citation>
    <scope>NUCLEOTIDE SEQUENCE [LARGE SCALE GENOMIC DNA]</scope>
    <source>
        <strain evidence="9 10">AX-7</strain>
    </source>
</reference>
<evidence type="ECO:0000256" key="2">
    <source>
        <dbReference type="ARBA" id="ARBA00017562"/>
    </source>
</evidence>
<comment type="function">
    <text evidence="8">This protein is a component of the acetyl coenzyme A carboxylase complex; first, biotin carboxylase catalyzes the carboxylation of the carrier protein and then the transcarboxylase transfers the carboxyl group to form malonyl-CoA.</text>
</comment>
<keyword evidence="3 8" id="KW-0444">Lipid biosynthesis</keyword>
<dbReference type="Pfam" id="PF00364">
    <property type="entry name" value="Biotin_lipoyl"/>
    <property type="match status" value="1"/>
</dbReference>
<dbReference type="NCBIfam" id="TIGR00531">
    <property type="entry name" value="BCCP"/>
    <property type="match status" value="1"/>
</dbReference>